<dbReference type="EMBL" id="MG891745">
    <property type="protein sequence ID" value="AWH12903.1"/>
    <property type="molecule type" value="Genomic_DNA"/>
</dbReference>
<feature type="region of interest" description="Disordered" evidence="1">
    <location>
        <begin position="23"/>
        <end position="160"/>
    </location>
</feature>
<organism evidence="2">
    <name type="scientific">Streptomyces seoulensis</name>
    <dbReference type="NCBI Taxonomy" id="73044"/>
    <lineage>
        <taxon>Bacteria</taxon>
        <taxon>Bacillati</taxon>
        <taxon>Actinomycetota</taxon>
        <taxon>Actinomycetes</taxon>
        <taxon>Kitasatosporales</taxon>
        <taxon>Streptomycetaceae</taxon>
        <taxon>Streptomyces</taxon>
    </lineage>
</organism>
<name>A0A2S1P8M5_STRSO</name>
<reference evidence="2" key="1">
    <citation type="journal article" date="2018" name="Org. Lett.">
        <title>Discovery, Biosynthesis, and Heterologous Production of Streptoseomycin, an Anti-Microaerophilic Bacteria Macrodilactone.</title>
        <authorList>
            <person name="Zhang B."/>
            <person name="Wang K.B."/>
            <person name="Wang W."/>
            <person name="Bi S.F."/>
            <person name="Mei Y.N."/>
            <person name="Deng X.Z."/>
            <person name="Jiao R.H."/>
            <person name="Tan R.X."/>
            <person name="Ge H.M."/>
        </authorList>
    </citation>
    <scope>NUCLEOTIDE SEQUENCE</scope>
    <source>
        <strain evidence="2">A01</strain>
    </source>
</reference>
<sequence>MSGVLGLGSGDAVASAGIRAARATRLRARGVQSRAGTAGIPRAPLTPRSVETRRRPPAAGPVPRTAATSPSTGRAPAHTCAGRPRPADPTAGASSGRRTHTSGAGTPARSRDGRQVALGSGCRMVGRAAAHRRLRDPLLPARKTGGEPRPGCWMTSTETR</sequence>
<proteinExistence type="predicted"/>
<accession>A0A2S1P8M5</accession>
<protein>
    <submittedName>
        <fullName evidence="2">Uncharacterized protein</fullName>
    </submittedName>
</protein>
<evidence type="ECO:0000313" key="2">
    <source>
        <dbReference type="EMBL" id="AWH12903.1"/>
    </source>
</evidence>
<dbReference type="AlphaFoldDB" id="A0A2S1P8M5"/>
<evidence type="ECO:0000256" key="1">
    <source>
        <dbReference type="SAM" id="MobiDB-lite"/>
    </source>
</evidence>